<sequence length="610" mass="65551">MSKNKFFKKVVSVMAMASLMVTGVVLGNSNSASAVTTSSIPNHVLVGYWHNFNNGSGDIKLKDVSSNFDVINLSFGEPTSVTSGDIRFTPYNETETEFKSDVQYLQSKGKKVLLSIGGQNGEVQLTSSTSVNTFVNSVSTIIDKYGLDGLDVDFEGHSLYLNAGDKDFKTPTTPVIVNTISALKQLKTKYGSRFVLTMAPETFFVQLGHTYYGGLNSYVDNRAGAFLPVIYGLRDELNWLQVQYYNSGSINDINGKAQSMGSGEFYASLADMLLTGFNVNNDSNYFFPALRQDQVVIGVPCCNSAGNGYVSNAEVQSALDGLINGGTVGSYKINNKYPNLRGLMTWSINWDQYTNFNWSNYFRGYFNNLTPPVNKLNAAALSSSAVINGSYSISAVVPAYNTATSYKIYEGTTVVASGNLTAGQPAKTLNYNAISKAPGAYIYKAELSDAINTVTSNQVTVTVPKAVDNTLQPAILSASAVNNGAYTLTAVVPKNNTATSYKIYDGTTVASTGALTSGVGEVSISYAITNKAKGSYDYTVVLYDSTNSVNSNKVTVTVPDSESNNAWVANHAYKVGDIVTYNGGTYKCIQAHTSLVGWEPSAVPALWQIQ</sequence>
<dbReference type="Gene3D" id="2.10.10.20">
    <property type="entry name" value="Carbohydrate-binding module superfamily 5/12"/>
    <property type="match status" value="1"/>
</dbReference>
<dbReference type="PANTHER" id="PTHR45708">
    <property type="entry name" value="ENDOCHITINASE"/>
    <property type="match status" value="1"/>
</dbReference>
<protein>
    <recommendedName>
        <fullName evidence="2">chitinase</fullName>
        <ecNumber evidence="2">3.2.1.14</ecNumber>
    </recommendedName>
</protein>
<dbReference type="GO" id="GO:0030246">
    <property type="term" value="F:carbohydrate binding"/>
    <property type="evidence" value="ECO:0007669"/>
    <property type="project" value="InterPro"/>
</dbReference>
<organism evidence="9 10">
    <name type="scientific">Clostridium beijerinckii</name>
    <name type="common">Clostridium MP</name>
    <dbReference type="NCBI Taxonomy" id="1520"/>
    <lineage>
        <taxon>Bacteria</taxon>
        <taxon>Bacillati</taxon>
        <taxon>Bacillota</taxon>
        <taxon>Clostridia</taxon>
        <taxon>Eubacteriales</taxon>
        <taxon>Clostridiaceae</taxon>
        <taxon>Clostridium</taxon>
    </lineage>
</organism>
<feature type="domain" description="GH18" evidence="8">
    <location>
        <begin position="43"/>
        <end position="369"/>
    </location>
</feature>
<dbReference type="EC" id="3.2.1.14" evidence="2"/>
<dbReference type="CDD" id="cd12214">
    <property type="entry name" value="ChiA1_BD"/>
    <property type="match status" value="1"/>
</dbReference>
<feature type="signal peptide" evidence="7">
    <location>
        <begin position="1"/>
        <end position="34"/>
    </location>
</feature>
<reference evidence="10" key="1">
    <citation type="submission" date="2014-12" db="EMBL/GenBank/DDBJ databases">
        <title>Genome sequence of Clostridium beijerinckii strain 59B.</title>
        <authorList>
            <person name="Little G.T."/>
            <person name="Minton N.P."/>
        </authorList>
    </citation>
    <scope>NUCLEOTIDE SEQUENCE [LARGE SCALE GENOMIC DNA]</scope>
    <source>
        <strain evidence="10">59B</strain>
    </source>
</reference>
<keyword evidence="3 6" id="KW-0378">Hydrolase</keyword>
<dbReference type="Gene3D" id="2.60.40.10">
    <property type="entry name" value="Immunoglobulins"/>
    <property type="match status" value="2"/>
</dbReference>
<evidence type="ECO:0000313" key="10">
    <source>
        <dbReference type="Proteomes" id="UP000031866"/>
    </source>
</evidence>
<dbReference type="GO" id="GO:0008843">
    <property type="term" value="F:endochitinase activity"/>
    <property type="evidence" value="ECO:0007669"/>
    <property type="project" value="UniProtKB-EC"/>
</dbReference>
<dbReference type="SUPFAM" id="SSF51055">
    <property type="entry name" value="Carbohydrate binding domain"/>
    <property type="match status" value="1"/>
</dbReference>
<dbReference type="STRING" id="1520.LF65_02649"/>
<dbReference type="SMART" id="SM00495">
    <property type="entry name" value="ChtBD3"/>
    <property type="match status" value="1"/>
</dbReference>
<dbReference type="PROSITE" id="PS51910">
    <property type="entry name" value="GH18_2"/>
    <property type="match status" value="1"/>
</dbReference>
<dbReference type="GO" id="GO:0005975">
    <property type="term" value="P:carbohydrate metabolic process"/>
    <property type="evidence" value="ECO:0007669"/>
    <property type="project" value="InterPro"/>
</dbReference>
<keyword evidence="5 6" id="KW-0326">Glycosidase</keyword>
<evidence type="ECO:0000256" key="1">
    <source>
        <dbReference type="ARBA" id="ARBA00009121"/>
    </source>
</evidence>
<comment type="similarity">
    <text evidence="1">Belongs to the glycosyl hydrolase 18 family. Chitinase class II subfamily.</text>
</comment>
<dbReference type="Proteomes" id="UP000031866">
    <property type="component" value="Chromosome"/>
</dbReference>
<feature type="chain" id="PRO_5002105701" description="chitinase" evidence="7">
    <location>
        <begin position="35"/>
        <end position="610"/>
    </location>
</feature>
<evidence type="ECO:0000256" key="2">
    <source>
        <dbReference type="ARBA" id="ARBA00012729"/>
    </source>
</evidence>
<dbReference type="GO" id="GO:0005576">
    <property type="term" value="C:extracellular region"/>
    <property type="evidence" value="ECO:0007669"/>
    <property type="project" value="InterPro"/>
</dbReference>
<dbReference type="InterPro" id="IPR036573">
    <property type="entry name" value="CBM_sf_5/12"/>
</dbReference>
<evidence type="ECO:0000256" key="3">
    <source>
        <dbReference type="ARBA" id="ARBA00022801"/>
    </source>
</evidence>
<dbReference type="SUPFAM" id="SSF51445">
    <property type="entry name" value="(Trans)glycosidases"/>
    <property type="match status" value="1"/>
</dbReference>
<keyword evidence="7" id="KW-0732">Signal</keyword>
<dbReference type="InterPro" id="IPR050542">
    <property type="entry name" value="Glycosyl_Hydrlase18_Chitinase"/>
</dbReference>
<evidence type="ECO:0000256" key="6">
    <source>
        <dbReference type="RuleBase" id="RU000489"/>
    </source>
</evidence>
<dbReference type="GO" id="GO:0008061">
    <property type="term" value="F:chitin binding"/>
    <property type="evidence" value="ECO:0007669"/>
    <property type="project" value="InterPro"/>
</dbReference>
<dbReference type="AlphaFoldDB" id="A0A0B5QMJ7"/>
<evidence type="ECO:0000256" key="4">
    <source>
        <dbReference type="ARBA" id="ARBA00023277"/>
    </source>
</evidence>
<dbReference type="KEGG" id="cbei:LF65_02649"/>
<accession>A0A0B5QMJ7</accession>
<dbReference type="Pfam" id="PF00704">
    <property type="entry name" value="Glyco_hydro_18"/>
    <property type="match status" value="1"/>
</dbReference>
<dbReference type="CDD" id="cd02871">
    <property type="entry name" value="GH18_chitinase_D-like"/>
    <property type="match status" value="1"/>
</dbReference>
<dbReference type="InterPro" id="IPR017853">
    <property type="entry name" value="GH"/>
</dbReference>
<dbReference type="InterPro" id="IPR011583">
    <property type="entry name" value="Chitinase_II/V-like_cat"/>
</dbReference>
<dbReference type="Pfam" id="PF02839">
    <property type="entry name" value="CBM_5_12"/>
    <property type="match status" value="1"/>
</dbReference>
<dbReference type="PROSITE" id="PS01095">
    <property type="entry name" value="GH18_1"/>
    <property type="match status" value="1"/>
</dbReference>
<dbReference type="InterPro" id="IPR001223">
    <property type="entry name" value="Glyco_hydro18_cat"/>
</dbReference>
<dbReference type="PANTHER" id="PTHR45708:SF49">
    <property type="entry name" value="ENDOCHITINASE"/>
    <property type="match status" value="1"/>
</dbReference>
<dbReference type="InterPro" id="IPR001579">
    <property type="entry name" value="Glyco_hydro_18_chit_AS"/>
</dbReference>
<dbReference type="Gene3D" id="3.20.20.80">
    <property type="entry name" value="Glycosidases"/>
    <property type="match status" value="1"/>
</dbReference>
<dbReference type="RefSeq" id="WP_052482837.1">
    <property type="nucleotide sequence ID" value="NZ_CP010086.2"/>
</dbReference>
<keyword evidence="4" id="KW-0119">Carbohydrate metabolism</keyword>
<dbReference type="SMART" id="SM00636">
    <property type="entry name" value="Glyco_18"/>
    <property type="match status" value="1"/>
</dbReference>
<gene>
    <name evidence="9" type="ORF">LF65_02649</name>
</gene>
<name>A0A0B5QMJ7_CLOBE</name>
<dbReference type="InterPro" id="IPR003610">
    <property type="entry name" value="CBM5/12"/>
</dbReference>
<evidence type="ECO:0000256" key="7">
    <source>
        <dbReference type="SAM" id="SignalP"/>
    </source>
</evidence>
<evidence type="ECO:0000259" key="8">
    <source>
        <dbReference type="PROSITE" id="PS51910"/>
    </source>
</evidence>
<evidence type="ECO:0000256" key="5">
    <source>
        <dbReference type="ARBA" id="ARBA00023295"/>
    </source>
</evidence>
<proteinExistence type="inferred from homology"/>
<dbReference type="InterPro" id="IPR013783">
    <property type="entry name" value="Ig-like_fold"/>
</dbReference>
<dbReference type="EMBL" id="CP010086">
    <property type="protein sequence ID" value="AJG99222.1"/>
    <property type="molecule type" value="Genomic_DNA"/>
</dbReference>
<evidence type="ECO:0000313" key="9">
    <source>
        <dbReference type="EMBL" id="AJG99222.1"/>
    </source>
</evidence>